<keyword evidence="1" id="KW-0812">Transmembrane</keyword>
<dbReference type="Proteomes" id="UP000236161">
    <property type="component" value="Unassembled WGS sequence"/>
</dbReference>
<name>A0A2H9ZV69_9ASPA</name>
<reference evidence="2 3" key="1">
    <citation type="journal article" date="2017" name="Nature">
        <title>The Apostasia genome and the evolution of orchids.</title>
        <authorList>
            <person name="Zhang G.Q."/>
            <person name="Liu K.W."/>
            <person name="Li Z."/>
            <person name="Lohaus R."/>
            <person name="Hsiao Y.Y."/>
            <person name="Niu S.C."/>
            <person name="Wang J.Y."/>
            <person name="Lin Y.C."/>
            <person name="Xu Q."/>
            <person name="Chen L.J."/>
            <person name="Yoshida K."/>
            <person name="Fujiwara S."/>
            <person name="Wang Z.W."/>
            <person name="Zhang Y.Q."/>
            <person name="Mitsuda N."/>
            <person name="Wang M."/>
            <person name="Liu G.H."/>
            <person name="Pecoraro L."/>
            <person name="Huang H.X."/>
            <person name="Xiao X.J."/>
            <person name="Lin M."/>
            <person name="Wu X.Y."/>
            <person name="Wu W.L."/>
            <person name="Chen Y.Y."/>
            <person name="Chang S.B."/>
            <person name="Sakamoto S."/>
            <person name="Ohme-Takagi M."/>
            <person name="Yagi M."/>
            <person name="Zeng S.J."/>
            <person name="Shen C.Y."/>
            <person name="Yeh C.M."/>
            <person name="Luo Y.B."/>
            <person name="Tsai W.C."/>
            <person name="Van de Peer Y."/>
            <person name="Liu Z.J."/>
        </authorList>
    </citation>
    <scope>NUCLEOTIDE SEQUENCE [LARGE SCALE GENOMIC DNA]</scope>
    <source>
        <strain evidence="3">cv. Shenzhen</strain>
        <tissue evidence="2">Stem</tissue>
    </source>
</reference>
<dbReference type="AlphaFoldDB" id="A0A2H9ZV69"/>
<keyword evidence="1" id="KW-0472">Membrane</keyword>
<evidence type="ECO:0000256" key="1">
    <source>
        <dbReference type="SAM" id="Phobius"/>
    </source>
</evidence>
<organism evidence="2 3">
    <name type="scientific">Apostasia shenzhenica</name>
    <dbReference type="NCBI Taxonomy" id="1088818"/>
    <lineage>
        <taxon>Eukaryota</taxon>
        <taxon>Viridiplantae</taxon>
        <taxon>Streptophyta</taxon>
        <taxon>Embryophyta</taxon>
        <taxon>Tracheophyta</taxon>
        <taxon>Spermatophyta</taxon>
        <taxon>Magnoliopsida</taxon>
        <taxon>Liliopsida</taxon>
        <taxon>Asparagales</taxon>
        <taxon>Orchidaceae</taxon>
        <taxon>Apostasioideae</taxon>
        <taxon>Apostasia</taxon>
    </lineage>
</organism>
<dbReference type="EMBL" id="KZ453539">
    <property type="protein sequence ID" value="PKA47180.1"/>
    <property type="molecule type" value="Genomic_DNA"/>
</dbReference>
<feature type="transmembrane region" description="Helical" evidence="1">
    <location>
        <begin position="12"/>
        <end position="34"/>
    </location>
</feature>
<keyword evidence="1" id="KW-1133">Transmembrane helix</keyword>
<keyword evidence="3" id="KW-1185">Reference proteome</keyword>
<protein>
    <submittedName>
        <fullName evidence="2">Uncharacterized protein</fullName>
    </submittedName>
</protein>
<evidence type="ECO:0000313" key="2">
    <source>
        <dbReference type="EMBL" id="PKA47180.1"/>
    </source>
</evidence>
<gene>
    <name evidence="2" type="ORF">AXF42_Ash017125</name>
</gene>
<evidence type="ECO:0000313" key="3">
    <source>
        <dbReference type="Proteomes" id="UP000236161"/>
    </source>
</evidence>
<accession>A0A2H9ZV69</accession>
<proteinExistence type="predicted"/>
<sequence length="53" mass="6331">MSLQLLATKKIFLIFLNSLLIMMKIFKKILFMLLQLKPQMLLSRSLEMNYLLL</sequence>